<keyword evidence="11" id="KW-1185">Reference proteome</keyword>
<evidence type="ECO:0000256" key="5">
    <source>
        <dbReference type="ARBA" id="ARBA00022989"/>
    </source>
</evidence>
<feature type="transmembrane region" description="Helical" evidence="8">
    <location>
        <begin position="6"/>
        <end position="28"/>
    </location>
</feature>
<accession>A0A496PGE4</accession>
<dbReference type="AlphaFoldDB" id="A0A496PGE4"/>
<feature type="domain" description="Glycine transporter" evidence="9">
    <location>
        <begin position="12"/>
        <end position="84"/>
    </location>
</feature>
<keyword evidence="4 8" id="KW-0812">Transmembrane</keyword>
<feature type="transmembrane region" description="Helical" evidence="8">
    <location>
        <begin position="64"/>
        <end position="84"/>
    </location>
</feature>
<dbReference type="EMBL" id="QQXL01000010">
    <property type="protein sequence ID" value="RKW69414.1"/>
    <property type="molecule type" value="Genomic_DNA"/>
</dbReference>
<organism evidence="10 11">
    <name type="scientific">Galactobacter caseinivorans</name>
    <dbReference type="NCBI Taxonomy" id="2676123"/>
    <lineage>
        <taxon>Bacteria</taxon>
        <taxon>Bacillati</taxon>
        <taxon>Actinomycetota</taxon>
        <taxon>Actinomycetes</taxon>
        <taxon>Micrococcales</taxon>
        <taxon>Micrococcaceae</taxon>
        <taxon>Galactobacter</taxon>
    </lineage>
</organism>
<evidence type="ECO:0000256" key="4">
    <source>
        <dbReference type="ARBA" id="ARBA00022692"/>
    </source>
</evidence>
<dbReference type="RefSeq" id="WP_121486122.1">
    <property type="nucleotide sequence ID" value="NZ_QQXL01000010.1"/>
</dbReference>
<evidence type="ECO:0000256" key="6">
    <source>
        <dbReference type="ARBA" id="ARBA00023136"/>
    </source>
</evidence>
<comment type="subcellular location">
    <subcellularLocation>
        <location evidence="1">Cell membrane</location>
        <topology evidence="1">Multi-pass membrane protein</topology>
    </subcellularLocation>
</comment>
<feature type="domain" description="Glycine transporter" evidence="9">
    <location>
        <begin position="97"/>
        <end position="171"/>
    </location>
</feature>
<evidence type="ECO:0000256" key="3">
    <source>
        <dbReference type="ARBA" id="ARBA00022475"/>
    </source>
</evidence>
<name>A0A496PGE4_9MICC</name>
<keyword evidence="6 8" id="KW-0472">Membrane</keyword>
<dbReference type="PANTHER" id="PTHR30506">
    <property type="entry name" value="INNER MEMBRANE PROTEIN"/>
    <property type="match status" value="1"/>
</dbReference>
<evidence type="ECO:0000259" key="9">
    <source>
        <dbReference type="Pfam" id="PF03458"/>
    </source>
</evidence>
<feature type="transmembrane region" description="Helical" evidence="8">
    <location>
        <begin position="35"/>
        <end position="52"/>
    </location>
</feature>
<sequence>MNLDPRVVFDTVDLTGVIANAILGGVVARSLKLDAVGFVFLAIITALGGGLLRDTLLNVGQPVALTNPLYLVFALAGAAVAYFVPIRGRWTQRILTVADALSLGCWAATGTAKALSAGLTWLPAMLIGLVTAVGGGMIRDLLVGRIPAVFGGNTLYATGALIGAAEMTIFWHVGLTTWGMGASIVSVAVLTVLARRFGWRLPGPAQWLEDWSPRRLPTLLRRRGSPRGLAEQGLGPATAATAATATEAAAATAPGTAEHNEAVERLGSQRQRLTPARLMRIRGRGGSRQRRG</sequence>
<dbReference type="InterPro" id="IPR005115">
    <property type="entry name" value="Gly_transporter"/>
</dbReference>
<evidence type="ECO:0000313" key="11">
    <source>
        <dbReference type="Proteomes" id="UP000273119"/>
    </source>
</evidence>
<feature type="transmembrane region" description="Helical" evidence="8">
    <location>
        <begin position="121"/>
        <end position="142"/>
    </location>
</feature>
<feature type="compositionally biased region" description="Basic residues" evidence="7">
    <location>
        <begin position="279"/>
        <end position="292"/>
    </location>
</feature>
<feature type="compositionally biased region" description="Low complexity" evidence="7">
    <location>
        <begin position="247"/>
        <end position="257"/>
    </location>
</feature>
<dbReference type="Proteomes" id="UP000273119">
    <property type="component" value="Unassembled WGS sequence"/>
</dbReference>
<evidence type="ECO:0000256" key="8">
    <source>
        <dbReference type="SAM" id="Phobius"/>
    </source>
</evidence>
<dbReference type="GO" id="GO:0005886">
    <property type="term" value="C:plasma membrane"/>
    <property type="evidence" value="ECO:0007669"/>
    <property type="project" value="UniProtKB-SubCell"/>
</dbReference>
<proteinExistence type="inferred from homology"/>
<evidence type="ECO:0000313" key="10">
    <source>
        <dbReference type="EMBL" id="RKW69414.1"/>
    </source>
</evidence>
<keyword evidence="3" id="KW-1003">Cell membrane</keyword>
<evidence type="ECO:0000256" key="1">
    <source>
        <dbReference type="ARBA" id="ARBA00004651"/>
    </source>
</evidence>
<protein>
    <submittedName>
        <fullName evidence="10">Trimeric intracellular cation channel family protein</fullName>
    </submittedName>
</protein>
<keyword evidence="5 8" id="KW-1133">Transmembrane helix</keyword>
<evidence type="ECO:0000256" key="7">
    <source>
        <dbReference type="SAM" id="MobiDB-lite"/>
    </source>
</evidence>
<feature type="transmembrane region" description="Helical" evidence="8">
    <location>
        <begin position="177"/>
        <end position="194"/>
    </location>
</feature>
<reference evidence="10 11" key="1">
    <citation type="submission" date="2018-07" db="EMBL/GenBank/DDBJ databases">
        <title>Arthrobacter sp. nov., isolated from raw cow's milk with high bacterial count.</title>
        <authorList>
            <person name="Hahne J."/>
            <person name="Isele D."/>
            <person name="Lipski A."/>
        </authorList>
    </citation>
    <scope>NUCLEOTIDE SEQUENCE [LARGE SCALE GENOMIC DNA]</scope>
    <source>
        <strain evidence="10 11">JZ R-183</strain>
    </source>
</reference>
<dbReference type="Pfam" id="PF03458">
    <property type="entry name" value="Gly_transporter"/>
    <property type="match status" value="2"/>
</dbReference>
<dbReference type="PANTHER" id="PTHR30506:SF3">
    <property type="entry name" value="UPF0126 INNER MEMBRANE PROTEIN YADS-RELATED"/>
    <property type="match status" value="1"/>
</dbReference>
<comment type="similarity">
    <text evidence="2">Belongs to the UPF0126 family.</text>
</comment>
<evidence type="ECO:0000256" key="2">
    <source>
        <dbReference type="ARBA" id="ARBA00008193"/>
    </source>
</evidence>
<comment type="caution">
    <text evidence="10">The sequence shown here is derived from an EMBL/GenBank/DDBJ whole genome shotgun (WGS) entry which is preliminary data.</text>
</comment>
<feature type="region of interest" description="Disordered" evidence="7">
    <location>
        <begin position="247"/>
        <end position="292"/>
    </location>
</feature>
<gene>
    <name evidence="10" type="ORF">DWQ67_13400</name>
</gene>